<protein>
    <submittedName>
        <fullName evidence="5">Unannotated protein</fullName>
    </submittedName>
</protein>
<dbReference type="PANTHER" id="PTHR30055">
    <property type="entry name" value="HTH-TYPE TRANSCRIPTIONAL REGULATOR RUTR"/>
    <property type="match status" value="1"/>
</dbReference>
<evidence type="ECO:0000256" key="3">
    <source>
        <dbReference type="ARBA" id="ARBA00023163"/>
    </source>
</evidence>
<evidence type="ECO:0000259" key="4">
    <source>
        <dbReference type="PROSITE" id="PS50977"/>
    </source>
</evidence>
<feature type="domain" description="HTH tetR-type" evidence="4">
    <location>
        <begin position="16"/>
        <end position="75"/>
    </location>
</feature>
<keyword evidence="3" id="KW-0804">Transcription</keyword>
<dbReference type="Gene3D" id="1.10.357.10">
    <property type="entry name" value="Tetracycline Repressor, domain 2"/>
    <property type="match status" value="1"/>
</dbReference>
<evidence type="ECO:0000256" key="1">
    <source>
        <dbReference type="ARBA" id="ARBA00023015"/>
    </source>
</evidence>
<reference evidence="5" key="1">
    <citation type="submission" date="2020-05" db="EMBL/GenBank/DDBJ databases">
        <authorList>
            <person name="Chiriac C."/>
            <person name="Salcher M."/>
            <person name="Ghai R."/>
            <person name="Kavagutti S V."/>
        </authorList>
    </citation>
    <scope>NUCLEOTIDE SEQUENCE</scope>
</reference>
<dbReference type="PRINTS" id="PR00455">
    <property type="entry name" value="HTHTETR"/>
</dbReference>
<dbReference type="PROSITE" id="PS50977">
    <property type="entry name" value="HTH_TETR_2"/>
    <property type="match status" value="1"/>
</dbReference>
<dbReference type="GO" id="GO:0000976">
    <property type="term" value="F:transcription cis-regulatory region binding"/>
    <property type="evidence" value="ECO:0007669"/>
    <property type="project" value="TreeGrafter"/>
</dbReference>
<keyword evidence="2" id="KW-0238">DNA-binding</keyword>
<dbReference type="EMBL" id="CAEZXL010000117">
    <property type="protein sequence ID" value="CAB4689834.1"/>
    <property type="molecule type" value="Genomic_DNA"/>
</dbReference>
<sequence length="210" mass="22867">MTEKTPASGRKSAYYLRNRAQILSSAQKLIATAGDGFTIEDVAKDADMAASTIYKHFESREALINEAIVSAMKDWEDWAIQQSSTLSSDLEQLIAPMLLFIAMSKTHPTYAQIAVNAQSALEVIEPQLTANLGKHIKRLASAGVLESNKIEDRLANLISCLRSAFFQSVKGNQTGAQSQIALALTMLGIREVEASKQVSALAKVLKNVKR</sequence>
<accession>A0A6J6NZH3</accession>
<evidence type="ECO:0000256" key="2">
    <source>
        <dbReference type="ARBA" id="ARBA00023125"/>
    </source>
</evidence>
<dbReference type="SUPFAM" id="SSF46689">
    <property type="entry name" value="Homeodomain-like"/>
    <property type="match status" value="1"/>
</dbReference>
<dbReference type="Pfam" id="PF00440">
    <property type="entry name" value="TetR_N"/>
    <property type="match status" value="1"/>
</dbReference>
<name>A0A6J6NZH3_9ZZZZ</name>
<dbReference type="GO" id="GO:0003700">
    <property type="term" value="F:DNA-binding transcription factor activity"/>
    <property type="evidence" value="ECO:0007669"/>
    <property type="project" value="TreeGrafter"/>
</dbReference>
<organism evidence="5">
    <name type="scientific">freshwater metagenome</name>
    <dbReference type="NCBI Taxonomy" id="449393"/>
    <lineage>
        <taxon>unclassified sequences</taxon>
        <taxon>metagenomes</taxon>
        <taxon>ecological metagenomes</taxon>
    </lineage>
</organism>
<dbReference type="InterPro" id="IPR009057">
    <property type="entry name" value="Homeodomain-like_sf"/>
</dbReference>
<dbReference type="InterPro" id="IPR001647">
    <property type="entry name" value="HTH_TetR"/>
</dbReference>
<proteinExistence type="predicted"/>
<gene>
    <name evidence="5" type="ORF">UFOPK2373_00726</name>
</gene>
<dbReference type="PANTHER" id="PTHR30055:SF234">
    <property type="entry name" value="HTH-TYPE TRANSCRIPTIONAL REGULATOR BETI"/>
    <property type="match status" value="1"/>
</dbReference>
<dbReference type="AlphaFoldDB" id="A0A6J6NZH3"/>
<dbReference type="InterPro" id="IPR050109">
    <property type="entry name" value="HTH-type_TetR-like_transc_reg"/>
</dbReference>
<keyword evidence="1" id="KW-0805">Transcription regulation</keyword>
<evidence type="ECO:0000313" key="5">
    <source>
        <dbReference type="EMBL" id="CAB4689834.1"/>
    </source>
</evidence>